<sequence>MRHIHRGSLGAICLVVAGLFLASTANAQTPVTDAIHISTNKFAWVEQYRQMYADELNQIEQIRNQVQQIQTKVRDIQQQQVNGLKFLGTRGYRDSTLTERSDLEFIEETCGSLGGGLGELLSGSSGPERVSKARERQYAACIELVRAENRRYNVVVKTLNTIRERDEEIARLRADSQAASGEDRGRIARNDNSIAQLEAQHALDVENSHRTLQAYDAHISTLKDEMSRAGQSAFNDKRNSLFGQVVQYGTLKAALQVARRRDR</sequence>
<gene>
    <name evidence="3" type="ORF">FQY83_17230</name>
</gene>
<feature type="coiled-coil region" evidence="1">
    <location>
        <begin position="45"/>
        <end position="79"/>
    </location>
</feature>
<dbReference type="RefSeq" id="WP_146389424.1">
    <property type="nucleotide sequence ID" value="NZ_VOHK01000011.1"/>
</dbReference>
<organism evidence="3 4">
    <name type="scientific">Luteimonas marina</name>
    <dbReference type="NCBI Taxonomy" id="488485"/>
    <lineage>
        <taxon>Bacteria</taxon>
        <taxon>Pseudomonadati</taxon>
        <taxon>Pseudomonadota</taxon>
        <taxon>Gammaproteobacteria</taxon>
        <taxon>Lysobacterales</taxon>
        <taxon>Lysobacteraceae</taxon>
        <taxon>Luteimonas</taxon>
    </lineage>
</organism>
<evidence type="ECO:0000313" key="3">
    <source>
        <dbReference type="EMBL" id="TWT17290.1"/>
    </source>
</evidence>
<reference evidence="3 4" key="1">
    <citation type="journal article" date="2008" name="Int. J. Syst. Evol. Microbiol.">
        <title>Luteimonas marina sp. nov., isolated from seawater.</title>
        <authorList>
            <person name="Baik K.S."/>
            <person name="Park S.C."/>
            <person name="Kim M.S."/>
            <person name="Kim E.M."/>
            <person name="Park C."/>
            <person name="Chun J."/>
            <person name="Seong C.N."/>
        </authorList>
    </citation>
    <scope>NUCLEOTIDE SEQUENCE [LARGE SCALE GENOMIC DNA]</scope>
    <source>
        <strain evidence="3 4">FR1330</strain>
    </source>
</reference>
<comment type="caution">
    <text evidence="3">The sequence shown here is derived from an EMBL/GenBank/DDBJ whole genome shotgun (WGS) entry which is preliminary data.</text>
</comment>
<protein>
    <recommendedName>
        <fullName evidence="5">Type IV secretion system protein VirB5</fullName>
    </recommendedName>
</protein>
<proteinExistence type="predicted"/>
<evidence type="ECO:0000313" key="4">
    <source>
        <dbReference type="Proteomes" id="UP000319980"/>
    </source>
</evidence>
<keyword evidence="4" id="KW-1185">Reference proteome</keyword>
<keyword evidence="1" id="KW-0175">Coiled coil</keyword>
<dbReference type="Proteomes" id="UP000319980">
    <property type="component" value="Unassembled WGS sequence"/>
</dbReference>
<accession>A0A5C5TVQ2</accession>
<keyword evidence="2" id="KW-0732">Signal</keyword>
<dbReference type="EMBL" id="VOHK01000011">
    <property type="protein sequence ID" value="TWT17290.1"/>
    <property type="molecule type" value="Genomic_DNA"/>
</dbReference>
<evidence type="ECO:0008006" key="5">
    <source>
        <dbReference type="Google" id="ProtNLM"/>
    </source>
</evidence>
<name>A0A5C5TVQ2_9GAMM</name>
<feature type="signal peptide" evidence="2">
    <location>
        <begin position="1"/>
        <end position="27"/>
    </location>
</feature>
<evidence type="ECO:0000256" key="1">
    <source>
        <dbReference type="SAM" id="Coils"/>
    </source>
</evidence>
<evidence type="ECO:0000256" key="2">
    <source>
        <dbReference type="SAM" id="SignalP"/>
    </source>
</evidence>
<dbReference type="OrthoDB" id="5983287at2"/>
<feature type="chain" id="PRO_5023061415" description="Type IV secretion system protein VirB5" evidence="2">
    <location>
        <begin position="28"/>
        <end position="263"/>
    </location>
</feature>
<dbReference type="AlphaFoldDB" id="A0A5C5TVQ2"/>